<protein>
    <recommendedName>
        <fullName evidence="3">Leucine Rich repeat-containing protein</fullName>
    </recommendedName>
</protein>
<dbReference type="AlphaFoldDB" id="A0A1M5IUP9"/>
<proteinExistence type="predicted"/>
<evidence type="ECO:0000313" key="1">
    <source>
        <dbReference type="EMBL" id="SHG32001.1"/>
    </source>
</evidence>
<dbReference type="Gene3D" id="3.80.10.10">
    <property type="entry name" value="Ribonuclease Inhibitor"/>
    <property type="match status" value="1"/>
</dbReference>
<dbReference type="InterPro" id="IPR032675">
    <property type="entry name" value="LRR_dom_sf"/>
</dbReference>
<evidence type="ECO:0000313" key="2">
    <source>
        <dbReference type="Proteomes" id="UP000184518"/>
    </source>
</evidence>
<dbReference type="RefSeq" id="WP_072961929.1">
    <property type="nucleotide sequence ID" value="NZ_FQUT01000013.1"/>
</dbReference>
<accession>A0A1M5IUP9</accession>
<dbReference type="SUPFAM" id="SSF52047">
    <property type="entry name" value="RNI-like"/>
    <property type="match status" value="1"/>
</dbReference>
<name>A0A1M5IUP9_9FLAO</name>
<evidence type="ECO:0008006" key="3">
    <source>
        <dbReference type="Google" id="ProtNLM"/>
    </source>
</evidence>
<keyword evidence="2" id="KW-1185">Reference proteome</keyword>
<sequence length="172" mass="20567">MKLKGKEKNFWWDFARIKDPRKIPDEIPGFTSIDSIDDDEYLVPLFERVKIIHSLYFKETRITDETVRMISNVQQLKSLTLMKHPKITPKSLPYLNQLTDLEYLDVWRTEITLKDIYQLDHLKNLKELYVASLGYEFSTHSQMDSELILEEVINLESILPNCKFYVDHHLYR</sequence>
<dbReference type="OrthoDB" id="758726at2"/>
<dbReference type="STRING" id="1416778.SAMN05443633_11374"/>
<organism evidence="1 2">
    <name type="scientific">Chryseobacterium arachidis</name>
    <dbReference type="NCBI Taxonomy" id="1416778"/>
    <lineage>
        <taxon>Bacteria</taxon>
        <taxon>Pseudomonadati</taxon>
        <taxon>Bacteroidota</taxon>
        <taxon>Flavobacteriia</taxon>
        <taxon>Flavobacteriales</taxon>
        <taxon>Weeksellaceae</taxon>
        <taxon>Chryseobacterium group</taxon>
        <taxon>Chryseobacterium</taxon>
    </lineage>
</organism>
<gene>
    <name evidence="1" type="ORF">SAMN05443633_11374</name>
</gene>
<reference evidence="2" key="1">
    <citation type="submission" date="2016-11" db="EMBL/GenBank/DDBJ databases">
        <authorList>
            <person name="Varghese N."/>
            <person name="Submissions S."/>
        </authorList>
    </citation>
    <scope>NUCLEOTIDE SEQUENCE [LARGE SCALE GENOMIC DNA]</scope>
    <source>
        <strain evidence="2">DSM 27619</strain>
    </source>
</reference>
<dbReference type="Proteomes" id="UP000184518">
    <property type="component" value="Unassembled WGS sequence"/>
</dbReference>
<dbReference type="EMBL" id="FQUT01000013">
    <property type="protein sequence ID" value="SHG32001.1"/>
    <property type="molecule type" value="Genomic_DNA"/>
</dbReference>